<organism evidence="1">
    <name type="scientific">marine sediment metagenome</name>
    <dbReference type="NCBI Taxonomy" id="412755"/>
    <lineage>
        <taxon>unclassified sequences</taxon>
        <taxon>metagenomes</taxon>
        <taxon>ecological metagenomes</taxon>
    </lineage>
</organism>
<accession>X1AM17</accession>
<evidence type="ECO:0000313" key="1">
    <source>
        <dbReference type="EMBL" id="GAG83644.1"/>
    </source>
</evidence>
<protein>
    <submittedName>
        <fullName evidence="1">Uncharacterized protein</fullName>
    </submittedName>
</protein>
<dbReference type="EMBL" id="BART01009990">
    <property type="protein sequence ID" value="GAG83644.1"/>
    <property type="molecule type" value="Genomic_DNA"/>
</dbReference>
<comment type="caution">
    <text evidence="1">The sequence shown here is derived from an EMBL/GenBank/DDBJ whole genome shotgun (WGS) entry which is preliminary data.</text>
</comment>
<feature type="non-terminal residue" evidence="1">
    <location>
        <position position="1"/>
    </location>
</feature>
<name>X1AM17_9ZZZZ</name>
<proteinExistence type="predicted"/>
<sequence>DQVPHIPKEIKQIYQCPRCNTFIPKQIFSLSNLK</sequence>
<dbReference type="AlphaFoldDB" id="X1AM17"/>
<reference evidence="1" key="1">
    <citation type="journal article" date="2014" name="Front. Microbiol.">
        <title>High frequency of phylogenetically diverse reductive dehalogenase-homologous genes in deep subseafloor sedimentary metagenomes.</title>
        <authorList>
            <person name="Kawai M."/>
            <person name="Futagami T."/>
            <person name="Toyoda A."/>
            <person name="Takaki Y."/>
            <person name="Nishi S."/>
            <person name="Hori S."/>
            <person name="Arai W."/>
            <person name="Tsubouchi T."/>
            <person name="Morono Y."/>
            <person name="Uchiyama I."/>
            <person name="Ito T."/>
            <person name="Fujiyama A."/>
            <person name="Inagaki F."/>
            <person name="Takami H."/>
        </authorList>
    </citation>
    <scope>NUCLEOTIDE SEQUENCE</scope>
    <source>
        <strain evidence="1">Expedition CK06-06</strain>
    </source>
</reference>
<gene>
    <name evidence="1" type="ORF">S01H4_21935</name>
</gene>